<dbReference type="InterPro" id="IPR012349">
    <property type="entry name" value="Split_barrel_FMN-bd"/>
</dbReference>
<feature type="domain" description="Pyridoxamine 5'-phosphate oxidase N-terminal" evidence="2">
    <location>
        <begin position="7"/>
        <end position="124"/>
    </location>
</feature>
<keyword evidence="1" id="KW-0560">Oxidoreductase</keyword>
<dbReference type="PANTHER" id="PTHR35176:SF6">
    <property type="entry name" value="HEME OXYGENASE HI_0854-RELATED"/>
    <property type="match status" value="1"/>
</dbReference>
<evidence type="ECO:0000256" key="1">
    <source>
        <dbReference type="ARBA" id="ARBA00023002"/>
    </source>
</evidence>
<evidence type="ECO:0000313" key="4">
    <source>
        <dbReference type="Proteomes" id="UP000287171"/>
    </source>
</evidence>
<dbReference type="OrthoDB" id="159383at2"/>
<comment type="caution">
    <text evidence="3">The sequence shown here is derived from an EMBL/GenBank/DDBJ whole genome shotgun (WGS) entry which is preliminary data.</text>
</comment>
<evidence type="ECO:0000313" key="3">
    <source>
        <dbReference type="EMBL" id="GCE31651.1"/>
    </source>
</evidence>
<evidence type="ECO:0000259" key="2">
    <source>
        <dbReference type="Pfam" id="PF01243"/>
    </source>
</evidence>
<sequence>MAGLNNPKVEKILKGKSLAHLATIGVNGDPQTSPMWFLWDGEHIKFTHTTTRTKYENIKRDPRVSVSITDADDPYTYAEFRGVVERIEEDPNGAFYDTLAKHYNAPFGYQGDERVILNVKIEHVVGQNL</sequence>
<reference evidence="4" key="1">
    <citation type="submission" date="2018-12" db="EMBL/GenBank/DDBJ databases">
        <title>Tengunoibacter tsumagoiensis gen. nov., sp. nov., Dictyobacter kobayashii sp. nov., D. alpinus sp. nov., and D. joshuensis sp. nov. and description of Dictyobacteraceae fam. nov. within the order Ktedonobacterales isolated from Tengu-no-mugimeshi.</title>
        <authorList>
            <person name="Wang C.M."/>
            <person name="Zheng Y."/>
            <person name="Sakai Y."/>
            <person name="Toyoda A."/>
            <person name="Minakuchi Y."/>
            <person name="Abe K."/>
            <person name="Yokota A."/>
            <person name="Yabe S."/>
        </authorList>
    </citation>
    <scope>NUCLEOTIDE SEQUENCE [LARGE SCALE GENOMIC DNA]</scope>
    <source>
        <strain evidence="4">Uno16</strain>
    </source>
</reference>
<dbReference type="Gene3D" id="2.30.110.10">
    <property type="entry name" value="Electron Transport, Fmn-binding Protein, Chain A"/>
    <property type="match status" value="1"/>
</dbReference>
<protein>
    <submittedName>
        <fullName evidence="3">Putative pyridoxamine 5'-phosphate oxidase</fullName>
    </submittedName>
</protein>
<dbReference type="InterPro" id="IPR052019">
    <property type="entry name" value="F420H2_bilvrd_red/Heme_oxyg"/>
</dbReference>
<accession>A0A402BJX0</accession>
<gene>
    <name evidence="3" type="ORF">KDA_71350</name>
</gene>
<dbReference type="GO" id="GO:0005829">
    <property type="term" value="C:cytosol"/>
    <property type="evidence" value="ECO:0007669"/>
    <property type="project" value="TreeGrafter"/>
</dbReference>
<dbReference type="RefSeq" id="WP_126631594.1">
    <property type="nucleotide sequence ID" value="NZ_BIFT01000002.1"/>
</dbReference>
<organism evidence="3 4">
    <name type="scientific">Dictyobacter alpinus</name>
    <dbReference type="NCBI Taxonomy" id="2014873"/>
    <lineage>
        <taxon>Bacteria</taxon>
        <taxon>Bacillati</taxon>
        <taxon>Chloroflexota</taxon>
        <taxon>Ktedonobacteria</taxon>
        <taxon>Ktedonobacterales</taxon>
        <taxon>Dictyobacteraceae</taxon>
        <taxon>Dictyobacter</taxon>
    </lineage>
</organism>
<proteinExistence type="predicted"/>
<keyword evidence="4" id="KW-1185">Reference proteome</keyword>
<dbReference type="PANTHER" id="PTHR35176">
    <property type="entry name" value="HEME OXYGENASE HI_0854-RELATED"/>
    <property type="match status" value="1"/>
</dbReference>
<dbReference type="Pfam" id="PF01243">
    <property type="entry name" value="PNPOx_N"/>
    <property type="match status" value="1"/>
</dbReference>
<name>A0A402BJX0_9CHLR</name>
<dbReference type="GO" id="GO:0016627">
    <property type="term" value="F:oxidoreductase activity, acting on the CH-CH group of donors"/>
    <property type="evidence" value="ECO:0007669"/>
    <property type="project" value="TreeGrafter"/>
</dbReference>
<dbReference type="InterPro" id="IPR019920">
    <property type="entry name" value="F420-binding_dom_put"/>
</dbReference>
<dbReference type="NCBIfam" id="TIGR03618">
    <property type="entry name" value="Rv1155_F420"/>
    <property type="match status" value="1"/>
</dbReference>
<dbReference type="AlphaFoldDB" id="A0A402BJX0"/>
<dbReference type="InterPro" id="IPR011576">
    <property type="entry name" value="Pyridox_Oxase_N"/>
</dbReference>
<dbReference type="Proteomes" id="UP000287171">
    <property type="component" value="Unassembled WGS sequence"/>
</dbReference>
<dbReference type="EMBL" id="BIFT01000002">
    <property type="protein sequence ID" value="GCE31651.1"/>
    <property type="molecule type" value="Genomic_DNA"/>
</dbReference>
<dbReference type="SUPFAM" id="SSF50475">
    <property type="entry name" value="FMN-binding split barrel"/>
    <property type="match status" value="1"/>
</dbReference>
<dbReference type="GO" id="GO:0070967">
    <property type="term" value="F:coenzyme F420 binding"/>
    <property type="evidence" value="ECO:0007669"/>
    <property type="project" value="TreeGrafter"/>
</dbReference>